<dbReference type="GeneID" id="5880689"/>
<organism evidence="4">
    <name type="scientific">Entamoeba dispar (strain ATCC PRA-260 / SAW760)</name>
    <dbReference type="NCBI Taxonomy" id="370354"/>
    <lineage>
        <taxon>Eukaryota</taxon>
        <taxon>Amoebozoa</taxon>
        <taxon>Evosea</taxon>
        <taxon>Archamoebae</taxon>
        <taxon>Mastigamoebida</taxon>
        <taxon>Entamoebidae</taxon>
        <taxon>Entamoeba</taxon>
    </lineage>
</organism>
<keyword evidence="2" id="KW-1133">Transmembrane helix</keyword>
<dbReference type="VEuPathDB" id="AmoebaDB:EDI_325210"/>
<reference evidence="4" key="1">
    <citation type="submission" date="2007-12" db="EMBL/GenBank/DDBJ databases">
        <title>Annotation of Entamoeba dispar SAW760.</title>
        <authorList>
            <person name="Lorenzi H."/>
            <person name="Inman J."/>
            <person name="Schobel S."/>
            <person name="Amedeo P."/>
            <person name="Caler E."/>
        </authorList>
    </citation>
    <scope>NUCLEOTIDE SEQUENCE [LARGE SCALE GENOMIC DNA]</scope>
    <source>
        <strain evidence="4">ATCC PRA-260 / SAW760</strain>
    </source>
</reference>
<evidence type="ECO:0000313" key="4">
    <source>
        <dbReference type="Proteomes" id="UP000008076"/>
    </source>
</evidence>
<sequence length="192" mass="22902">METIFDSVTIILIVIGIGIVIYYGYIHFAQKKETINIKHQIFEVEKNKRRIQREITVQRNYLNHLMKQAKKTIEKEKRDEAQGLVPSKEIAQNIIFTRRNINSFERKVKEIDELIKEMKKAKSNKDNEEKLIDINKKYKELNKQSYGQESQKIINNFNNTKNELEINENEIEDLLNELNEESKTHIKQRIIN</sequence>
<evidence type="ECO:0000256" key="1">
    <source>
        <dbReference type="SAM" id="Coils"/>
    </source>
</evidence>
<feature type="transmembrane region" description="Helical" evidence="2">
    <location>
        <begin position="7"/>
        <end position="25"/>
    </location>
</feature>
<dbReference type="AlphaFoldDB" id="B0EBN2"/>
<keyword evidence="2" id="KW-0812">Transmembrane</keyword>
<evidence type="ECO:0000313" key="3">
    <source>
        <dbReference type="EMBL" id="EDR28044.1"/>
    </source>
</evidence>
<feature type="coiled-coil region" evidence="1">
    <location>
        <begin position="101"/>
        <end position="188"/>
    </location>
</feature>
<keyword evidence="2" id="KW-0472">Membrane</keyword>
<evidence type="ECO:0000256" key="2">
    <source>
        <dbReference type="SAM" id="Phobius"/>
    </source>
</evidence>
<keyword evidence="1" id="KW-0175">Coiled coil</keyword>
<accession>B0EBN2</accession>
<keyword evidence="4" id="KW-1185">Reference proteome</keyword>
<dbReference type="RefSeq" id="XP_001735726.1">
    <property type="nucleotide sequence ID" value="XM_001735674.1"/>
</dbReference>
<proteinExistence type="predicted"/>
<dbReference type="eggNOG" id="ENOG502REBD">
    <property type="taxonomic scope" value="Eukaryota"/>
</dbReference>
<dbReference type="EMBL" id="DS548606">
    <property type="protein sequence ID" value="EDR28044.1"/>
    <property type="molecule type" value="Genomic_DNA"/>
</dbReference>
<protein>
    <submittedName>
        <fullName evidence="3">Uncharacterized protein</fullName>
    </submittedName>
</protein>
<dbReference type="OrthoDB" id="10333217at2759"/>
<dbReference type="KEGG" id="edi:EDI_325210"/>
<dbReference type="Proteomes" id="UP000008076">
    <property type="component" value="Unassembled WGS sequence"/>
</dbReference>
<gene>
    <name evidence="3" type="ORF">EDI_325210</name>
</gene>
<name>B0EBN2_ENTDS</name>